<dbReference type="EMBL" id="BMJI01000001">
    <property type="protein sequence ID" value="GGC81937.1"/>
    <property type="molecule type" value="Genomic_DNA"/>
</dbReference>
<accession>A0ABQ1NPT7</accession>
<evidence type="ECO:0000313" key="3">
    <source>
        <dbReference type="Proteomes" id="UP000597761"/>
    </source>
</evidence>
<protein>
    <submittedName>
        <fullName evidence="2">Uncharacterized protein</fullName>
    </submittedName>
</protein>
<feature type="region of interest" description="Disordered" evidence="1">
    <location>
        <begin position="34"/>
        <end position="59"/>
    </location>
</feature>
<dbReference type="Proteomes" id="UP000597761">
    <property type="component" value="Unassembled WGS sequence"/>
</dbReference>
<gene>
    <name evidence="2" type="ORF">GCM10011512_05860</name>
</gene>
<evidence type="ECO:0000256" key="1">
    <source>
        <dbReference type="SAM" id="MobiDB-lite"/>
    </source>
</evidence>
<feature type="compositionally biased region" description="Low complexity" evidence="1">
    <location>
        <begin position="50"/>
        <end position="59"/>
    </location>
</feature>
<proteinExistence type="predicted"/>
<sequence length="59" mass="6150">MLKASVQDAERLDETTNASTAIGREVIGMVLDEVDRTPGCPSPPWPPASTSPARTATPG</sequence>
<name>A0ABQ1NPT7_9MICC</name>
<evidence type="ECO:0000313" key="2">
    <source>
        <dbReference type="EMBL" id="GGC81937.1"/>
    </source>
</evidence>
<keyword evidence="3" id="KW-1185">Reference proteome</keyword>
<reference evidence="3" key="1">
    <citation type="journal article" date="2019" name="Int. J. Syst. Evol. Microbiol.">
        <title>The Global Catalogue of Microorganisms (GCM) 10K type strain sequencing project: providing services to taxonomists for standard genome sequencing and annotation.</title>
        <authorList>
            <consortium name="The Broad Institute Genomics Platform"/>
            <consortium name="The Broad Institute Genome Sequencing Center for Infectious Disease"/>
            <person name="Wu L."/>
            <person name="Ma J."/>
        </authorList>
    </citation>
    <scope>NUCLEOTIDE SEQUENCE [LARGE SCALE GENOMIC DNA]</scope>
    <source>
        <strain evidence="3">CGMCC 1.15480</strain>
    </source>
</reference>
<organism evidence="2 3">
    <name type="scientific">Tersicoccus solisilvae</name>
    <dbReference type="NCBI Taxonomy" id="1882339"/>
    <lineage>
        <taxon>Bacteria</taxon>
        <taxon>Bacillati</taxon>
        <taxon>Actinomycetota</taxon>
        <taxon>Actinomycetes</taxon>
        <taxon>Micrococcales</taxon>
        <taxon>Micrococcaceae</taxon>
        <taxon>Tersicoccus</taxon>
    </lineage>
</organism>
<comment type="caution">
    <text evidence="2">The sequence shown here is derived from an EMBL/GenBank/DDBJ whole genome shotgun (WGS) entry which is preliminary data.</text>
</comment>
<feature type="compositionally biased region" description="Pro residues" evidence="1">
    <location>
        <begin position="40"/>
        <end position="49"/>
    </location>
</feature>